<evidence type="ECO:0000313" key="2">
    <source>
        <dbReference type="EMBL" id="VTP00760.1"/>
    </source>
</evidence>
<accession>A0A653ETP8</accession>
<reference evidence="2" key="1">
    <citation type="submission" date="2019-05" db="EMBL/GenBank/DDBJ databases">
        <authorList>
            <person name="Naeem R."/>
            <person name="Antony C."/>
            <person name="Guan Q."/>
        </authorList>
    </citation>
    <scope>NUCLEOTIDE SEQUENCE</scope>
    <source>
        <strain evidence="2">2</strain>
    </source>
</reference>
<organism evidence="2">
    <name type="scientific">Mycobacterium riyadhense</name>
    <dbReference type="NCBI Taxonomy" id="486698"/>
    <lineage>
        <taxon>Bacteria</taxon>
        <taxon>Bacillati</taxon>
        <taxon>Actinomycetota</taxon>
        <taxon>Actinomycetes</taxon>
        <taxon>Mycobacteriales</taxon>
        <taxon>Mycobacteriaceae</taxon>
        <taxon>Mycobacterium</taxon>
    </lineage>
</organism>
<evidence type="ECO:0000256" key="1">
    <source>
        <dbReference type="SAM" id="Phobius"/>
    </source>
</evidence>
<keyword evidence="1" id="KW-1133">Transmembrane helix</keyword>
<dbReference type="EMBL" id="LR589107">
    <property type="protein sequence ID" value="VTP00760.1"/>
    <property type="molecule type" value="Genomic_DNA"/>
</dbReference>
<sequence>MFMMALAVIAALLMALFLGYHFGRRAGSTPAMRKRRRRRAALGGLALSLIVLMVARRIQQGFVVKRALPGAAGGWGLKLIEALQLRRGRRRFHRPMTRWAQVTRA</sequence>
<gene>
    <name evidence="2" type="ORF">BIN_B_03710</name>
</gene>
<proteinExistence type="predicted"/>
<feature type="transmembrane region" description="Helical" evidence="1">
    <location>
        <begin position="39"/>
        <end position="58"/>
    </location>
</feature>
<name>A0A653ETP8_9MYCO</name>
<protein>
    <submittedName>
        <fullName evidence="2">Uncharacterized protein</fullName>
    </submittedName>
</protein>
<dbReference type="GeneID" id="93495111"/>
<dbReference type="AlphaFoldDB" id="A0A653ETP8"/>
<dbReference type="OrthoDB" id="4641308at2"/>
<dbReference type="RefSeq" id="WP_139829106.1">
    <property type="nucleotide sequence ID" value="NZ_CAJMWI010000001.1"/>
</dbReference>
<keyword evidence="1" id="KW-0472">Membrane</keyword>
<keyword evidence="1" id="KW-0812">Transmembrane</keyword>